<reference evidence="2 3" key="1">
    <citation type="submission" date="2015-07" db="EMBL/GenBank/DDBJ databases">
        <title>Whole genome sequence of Herpetosiphon geysericola DSM 7119.</title>
        <authorList>
            <person name="Hemp J."/>
            <person name="Ward L.M."/>
            <person name="Pace L.A."/>
            <person name="Fischer W.W."/>
        </authorList>
    </citation>
    <scope>NUCLEOTIDE SEQUENCE [LARGE SCALE GENOMIC DNA]</scope>
    <source>
        <strain evidence="2 3">DSM 7119</strain>
    </source>
</reference>
<evidence type="ECO:0000256" key="1">
    <source>
        <dbReference type="SAM" id="MobiDB-lite"/>
    </source>
</evidence>
<organism evidence="2 3">
    <name type="scientific">Herpetosiphon geysericola</name>
    <dbReference type="NCBI Taxonomy" id="70996"/>
    <lineage>
        <taxon>Bacteria</taxon>
        <taxon>Bacillati</taxon>
        <taxon>Chloroflexota</taxon>
        <taxon>Chloroflexia</taxon>
        <taxon>Herpetosiphonales</taxon>
        <taxon>Herpetosiphonaceae</taxon>
        <taxon>Herpetosiphon</taxon>
    </lineage>
</organism>
<accession>A0A0P6YKI6</accession>
<dbReference type="EMBL" id="LGKP01000007">
    <property type="protein sequence ID" value="KPL91145.1"/>
    <property type="molecule type" value="Genomic_DNA"/>
</dbReference>
<proteinExistence type="predicted"/>
<feature type="compositionally biased region" description="Basic and acidic residues" evidence="1">
    <location>
        <begin position="1"/>
        <end position="20"/>
    </location>
</feature>
<sequence>MLDNWLGRDKASSQAPKEESMSSNDASRPTPPPRQPDDGLIRRPRPNDRDNAFNLALEDLRRQVQLLYESIGALAEHYNETGGDPRRARDCRDCSHFRIGLHVPCVMGVDPHTAPYLAVRCPKFEETSENRKLINRDEAGFNAAVRRAREG</sequence>
<comment type="caution">
    <text evidence="2">The sequence shown here is derived from an EMBL/GenBank/DDBJ whole genome shotgun (WGS) entry which is preliminary data.</text>
</comment>
<feature type="compositionally biased region" description="Basic and acidic residues" evidence="1">
    <location>
        <begin position="35"/>
        <end position="50"/>
    </location>
</feature>
<gene>
    <name evidence="2" type="ORF">SE18_03080</name>
</gene>
<evidence type="ECO:0000313" key="3">
    <source>
        <dbReference type="Proteomes" id="UP000050277"/>
    </source>
</evidence>
<name>A0A0P6YKI6_9CHLR</name>
<protein>
    <submittedName>
        <fullName evidence="2">Uncharacterized protein</fullName>
    </submittedName>
</protein>
<dbReference type="AlphaFoldDB" id="A0A0P6YKI6"/>
<evidence type="ECO:0000313" key="2">
    <source>
        <dbReference type="EMBL" id="KPL91145.1"/>
    </source>
</evidence>
<feature type="region of interest" description="Disordered" evidence="1">
    <location>
        <begin position="1"/>
        <end position="50"/>
    </location>
</feature>
<keyword evidence="3" id="KW-1185">Reference proteome</keyword>
<dbReference type="Proteomes" id="UP000050277">
    <property type="component" value="Unassembled WGS sequence"/>
</dbReference>